<keyword evidence="6 10" id="KW-0418">Kinase</keyword>
<accession>A0A848DBI5</accession>
<dbReference type="InterPro" id="IPR024192">
    <property type="entry name" value="Fosfomycin_R_FomA-type"/>
</dbReference>
<comment type="subunit">
    <text evidence="10">Homodimer.</text>
</comment>
<evidence type="ECO:0000256" key="8">
    <source>
        <dbReference type="ARBA" id="ARBA00023229"/>
    </source>
</evidence>
<dbReference type="EC" id="2.7.4.26" evidence="2 10"/>
<evidence type="ECO:0000256" key="12">
    <source>
        <dbReference type="PIRSR" id="PIRSR016496-2"/>
    </source>
</evidence>
<keyword evidence="4 10" id="KW-0808">Transferase</keyword>
<dbReference type="GO" id="GO:0016301">
    <property type="term" value="F:kinase activity"/>
    <property type="evidence" value="ECO:0007669"/>
    <property type="project" value="UniProtKB-KW"/>
</dbReference>
<dbReference type="PANTHER" id="PTHR43654">
    <property type="entry name" value="GLUTAMATE 5-KINASE"/>
    <property type="match status" value="1"/>
</dbReference>
<evidence type="ECO:0000256" key="6">
    <source>
        <dbReference type="ARBA" id="ARBA00022777"/>
    </source>
</evidence>
<comment type="catalytic activity">
    <reaction evidence="9 10">
        <text>isopentenyl phosphate + ATP = isopentenyl diphosphate + ADP</text>
        <dbReference type="Rhea" id="RHEA:33963"/>
        <dbReference type="ChEBI" id="CHEBI:30616"/>
        <dbReference type="ChEBI" id="CHEBI:65078"/>
        <dbReference type="ChEBI" id="CHEBI:128769"/>
        <dbReference type="ChEBI" id="CHEBI:456216"/>
        <dbReference type="EC" id="2.7.4.26"/>
    </reaction>
</comment>
<dbReference type="SUPFAM" id="SSF53633">
    <property type="entry name" value="Carbamate kinase-like"/>
    <property type="match status" value="1"/>
</dbReference>
<dbReference type="GO" id="GO:0005829">
    <property type="term" value="C:cytosol"/>
    <property type="evidence" value="ECO:0007669"/>
    <property type="project" value="TreeGrafter"/>
</dbReference>
<evidence type="ECO:0000256" key="5">
    <source>
        <dbReference type="ARBA" id="ARBA00022741"/>
    </source>
</evidence>
<proteinExistence type="inferred from homology"/>
<evidence type="ECO:0000256" key="9">
    <source>
        <dbReference type="ARBA" id="ARBA00049063"/>
    </source>
</evidence>
<comment type="similarity">
    <text evidence="1 10">Belongs to the isopentenyl phosphate kinase family.</text>
</comment>
<evidence type="ECO:0000259" key="13">
    <source>
        <dbReference type="Pfam" id="PF00696"/>
    </source>
</evidence>
<feature type="binding site" evidence="11">
    <location>
        <position position="166"/>
    </location>
    <ligand>
        <name>substrate</name>
    </ligand>
</feature>
<dbReference type="Gene3D" id="3.40.1160.10">
    <property type="entry name" value="Acetylglutamate kinase-like"/>
    <property type="match status" value="1"/>
</dbReference>
<evidence type="ECO:0000256" key="2">
    <source>
        <dbReference type="ARBA" id="ARBA00012908"/>
    </source>
</evidence>
<organism evidence="14 15">
    <name type="scientific">Candidatus Ethanoperedens thermophilum</name>
    <dbReference type="NCBI Taxonomy" id="2766897"/>
    <lineage>
        <taxon>Archaea</taxon>
        <taxon>Methanobacteriati</taxon>
        <taxon>Methanobacteriota</taxon>
        <taxon>Stenosarchaea group</taxon>
        <taxon>Methanomicrobia</taxon>
        <taxon>Methanosarcinales</taxon>
        <taxon>Methanosarcinales incertae sedis</taxon>
        <taxon>GOM Arc I cluster</taxon>
        <taxon>Candidatus Ethanoperedens</taxon>
    </lineage>
</organism>
<feature type="binding site" evidence="11">
    <location>
        <position position="67"/>
    </location>
    <ligand>
        <name>ATP</name>
        <dbReference type="ChEBI" id="CHEBI:30616"/>
    </ligand>
</feature>
<dbReference type="Proteomes" id="UP000606580">
    <property type="component" value="Unassembled WGS sequence"/>
</dbReference>
<dbReference type="PIRSF" id="PIRSF016496">
    <property type="entry name" value="Kin_FomA"/>
    <property type="match status" value="1"/>
</dbReference>
<comment type="function">
    <text evidence="10">Catalyzes the formation of isopentenyl diphosphate (IPP), the building block of all isoprenoids.</text>
</comment>
<dbReference type="NCBIfam" id="NF040647">
    <property type="entry name" value="IPPK_Arch"/>
    <property type="match status" value="1"/>
</dbReference>
<evidence type="ECO:0000313" key="14">
    <source>
        <dbReference type="EMBL" id="NMG83245.1"/>
    </source>
</evidence>
<feature type="binding site" evidence="11">
    <location>
        <position position="66"/>
    </location>
    <ligand>
        <name>substrate</name>
    </ligand>
</feature>
<dbReference type="EMBL" id="WNEG01000067">
    <property type="protein sequence ID" value="NMG83245.1"/>
    <property type="molecule type" value="Genomic_DNA"/>
</dbReference>
<evidence type="ECO:0000256" key="11">
    <source>
        <dbReference type="PIRSR" id="PIRSR016496-1"/>
    </source>
</evidence>
<protein>
    <recommendedName>
        <fullName evidence="3 10">Isopentenyl phosphate kinase</fullName>
        <shortName evidence="10">IPK</shortName>
        <ecNumber evidence="2 10">2.7.4.26</ecNumber>
    </recommendedName>
</protein>
<name>A0A848DBI5_9EURY</name>
<evidence type="ECO:0000256" key="1">
    <source>
        <dbReference type="ARBA" id="ARBA00010540"/>
    </source>
</evidence>
<sequence>MLLWKSDGCKTCKGRCKGRVKPVLLKIGGSVLTDKGRECTFNMQNIRRIAGEIARASVPIVIVHGAGSFGHPQAKKHHIQQNPDTEGLVKTHRAVLELNTVFVETLQEEGVAAIGVHPLNCLLAKRGIVKQWGVEIIKRLVDFGVTPVIHGDVVVDTIDGISVISGDRILTYLAKTLDVAVIGAGTVVDGVLDKNEKTIPHITPSNFKDVSDYIGGSTGDDVTGGMRGKVLELLKLAESGIESVIFNANLNNMVFNFLSGEAIPATRISGAE</sequence>
<dbReference type="GO" id="GO:0016114">
    <property type="term" value="P:terpenoid biosynthetic process"/>
    <property type="evidence" value="ECO:0007669"/>
    <property type="project" value="TreeGrafter"/>
</dbReference>
<dbReference type="CDD" id="cd04241">
    <property type="entry name" value="AAK_FomA-like"/>
    <property type="match status" value="1"/>
</dbReference>
<dbReference type="GO" id="GO:0005524">
    <property type="term" value="F:ATP binding"/>
    <property type="evidence" value="ECO:0007669"/>
    <property type="project" value="UniProtKB-KW"/>
</dbReference>
<feature type="domain" description="Aspartate/glutamate/uridylate kinase" evidence="13">
    <location>
        <begin position="22"/>
        <end position="247"/>
    </location>
</feature>
<feature type="binding site" evidence="11">
    <location>
        <position position="229"/>
    </location>
    <ligand>
        <name>ATP</name>
        <dbReference type="ChEBI" id="CHEBI:30616"/>
    </ligand>
</feature>
<dbReference type="AlphaFoldDB" id="A0A848DBI5"/>
<feature type="binding site" evidence="11">
    <location>
        <position position="225"/>
    </location>
    <ligand>
        <name>ATP</name>
        <dbReference type="ChEBI" id="CHEBI:30616"/>
    </ligand>
</feature>
<evidence type="ECO:0000256" key="7">
    <source>
        <dbReference type="ARBA" id="ARBA00022840"/>
    </source>
</evidence>
<evidence type="ECO:0000256" key="10">
    <source>
        <dbReference type="PIRNR" id="PIRNR016496"/>
    </source>
</evidence>
<dbReference type="PANTHER" id="PTHR43654:SF1">
    <property type="entry name" value="ISOPENTENYL PHOSPHATE KINASE"/>
    <property type="match status" value="1"/>
</dbReference>
<feature type="binding site" evidence="11">
    <location>
        <position position="71"/>
    </location>
    <ligand>
        <name>substrate</name>
    </ligand>
</feature>
<evidence type="ECO:0000256" key="4">
    <source>
        <dbReference type="ARBA" id="ARBA00022679"/>
    </source>
</evidence>
<keyword evidence="5 10" id="KW-0547">Nucleotide-binding</keyword>
<keyword evidence="8" id="KW-0414">Isoprene biosynthesis</keyword>
<dbReference type="InterPro" id="IPR036393">
    <property type="entry name" value="AceGlu_kinase-like_sf"/>
</dbReference>
<keyword evidence="7 10" id="KW-0067">ATP-binding</keyword>
<evidence type="ECO:0000313" key="15">
    <source>
        <dbReference type="Proteomes" id="UP000606580"/>
    </source>
</evidence>
<feature type="site" description="Transition state stabilizer" evidence="12">
    <location>
        <position position="35"/>
    </location>
</feature>
<reference evidence="14" key="1">
    <citation type="journal article" date="2020" name="MBio">
        <title>'Candidatus Ethanoperedens,' a Thermophilic Genus of Archaea Mediating the Anaerobic Oxidation of Ethane.</title>
        <authorList>
            <person name="Hahn C.J."/>
            <person name="Laso-Perez R."/>
            <person name="Vulcano F."/>
            <person name="Vaziourakis K.M."/>
            <person name="Stokke R."/>
            <person name="Steen I.H."/>
            <person name="Teske A."/>
            <person name="Boetius A."/>
            <person name="Liebeke M."/>
            <person name="Amann R."/>
            <person name="Knittel K."/>
            <person name="Wegener G."/>
        </authorList>
    </citation>
    <scope>NUCLEOTIDE SEQUENCE</scope>
    <source>
        <strain evidence="14">GoM-Arc1-LC-WB58</strain>
    </source>
</reference>
<dbReference type="Pfam" id="PF00696">
    <property type="entry name" value="AA_kinase"/>
    <property type="match status" value="1"/>
</dbReference>
<evidence type="ECO:0000256" key="3">
    <source>
        <dbReference type="ARBA" id="ARBA00017267"/>
    </source>
</evidence>
<dbReference type="GO" id="GO:0102043">
    <property type="term" value="F:isopentenyl phosphate kinase activity"/>
    <property type="evidence" value="ECO:0007669"/>
    <property type="project" value="UniProtKB-EC"/>
</dbReference>
<dbReference type="InterPro" id="IPR001048">
    <property type="entry name" value="Asp/Glu/Uridylate_kinase"/>
</dbReference>
<comment type="caution">
    <text evidence="14">The sequence shown here is derived from an EMBL/GenBank/DDBJ whole genome shotgun (WGS) entry which is preliminary data.</text>
</comment>
<gene>
    <name evidence="14" type="ORF">GIS02_03440</name>
</gene>
<feature type="binding site" evidence="11">
    <location>
        <begin position="26"/>
        <end position="30"/>
    </location>
    <ligand>
        <name>ATP</name>
        <dbReference type="ChEBI" id="CHEBI:30616"/>
    </ligand>
</feature>